<dbReference type="EMBL" id="CP030926">
    <property type="protein sequence ID" value="AXN40299.1"/>
    <property type="molecule type" value="Genomic_DNA"/>
</dbReference>
<dbReference type="InterPro" id="IPR017946">
    <property type="entry name" value="PLC-like_Pdiesterase_TIM-brl"/>
</dbReference>
<feature type="domain" description="GP-PDE" evidence="2">
    <location>
        <begin position="44"/>
        <end position="280"/>
    </location>
</feature>
<evidence type="ECO:0000256" key="1">
    <source>
        <dbReference type="SAM" id="Phobius"/>
    </source>
</evidence>
<dbReference type="EMBL" id="NUEQ01000013">
    <property type="protein sequence ID" value="PEJ35310.1"/>
    <property type="molecule type" value="Genomic_DNA"/>
</dbReference>
<reference evidence="3 6" key="2">
    <citation type="submission" date="2018-07" db="EMBL/GenBank/DDBJ databases">
        <title>The molecular basis for the intramolecular migration of carboxyl group in the catabolism of para-hydroxybenzoate via gentisate.</title>
        <authorList>
            <person name="Zhao H."/>
            <person name="Xu Y."/>
            <person name="Lin S."/>
            <person name="Spain J.C."/>
            <person name="Zhou N.-Y."/>
        </authorList>
    </citation>
    <scope>NUCLEOTIDE SEQUENCE [LARGE SCALE GENOMIC DNA]</scope>
    <source>
        <strain evidence="3 6">PHB-7a</strain>
    </source>
</reference>
<sequence length="280" mass="32294">MLAKGVCKVIAFFLILVTILVLLVLYFKKTKSNFPDNFTMQHSPLKIGHRGASGYCPENTMASYYKAIELGADFLEVDIHLSKDGILVVHHDSTLDRTTNGKGNLRDYTVAELKELDAGSWFHARFKDERVPLLSEILENFRSEVGILIEIKHPSLYPGIEKKLAEELSKREDYTSDKKRILVHSFDMESMKRFHQLMPDIPVGVLIKRRISDQKLKEIAEFASFLNPKQTILSTKLQMRIQEQGMKVFTWTVNNKKQIHMLKKMKLDGIISDFPDYFID</sequence>
<dbReference type="Proteomes" id="UP000220106">
    <property type="component" value="Unassembled WGS sequence"/>
</dbReference>
<name>A0AAX0RSC7_9BACI</name>
<evidence type="ECO:0000313" key="3">
    <source>
        <dbReference type="EMBL" id="AXN40299.1"/>
    </source>
</evidence>
<keyword evidence="1" id="KW-0812">Transmembrane</keyword>
<dbReference type="PROSITE" id="PS51704">
    <property type="entry name" value="GP_PDE"/>
    <property type="match status" value="1"/>
</dbReference>
<organism evidence="4 5">
    <name type="scientific">Peribacillus butanolivorans</name>
    <dbReference type="NCBI Taxonomy" id="421767"/>
    <lineage>
        <taxon>Bacteria</taxon>
        <taxon>Bacillati</taxon>
        <taxon>Bacillota</taxon>
        <taxon>Bacilli</taxon>
        <taxon>Bacillales</taxon>
        <taxon>Bacillaceae</taxon>
        <taxon>Peribacillus</taxon>
    </lineage>
</organism>
<accession>A0AAX0RSC7</accession>
<dbReference type="Gene3D" id="3.20.20.190">
    <property type="entry name" value="Phosphatidylinositol (PI) phosphodiesterase"/>
    <property type="match status" value="1"/>
</dbReference>
<dbReference type="Proteomes" id="UP000260457">
    <property type="component" value="Chromosome"/>
</dbReference>
<gene>
    <name evidence="4" type="ORF">CN689_08365</name>
    <name evidence="3" type="ORF">DTO10_19285</name>
</gene>
<dbReference type="AlphaFoldDB" id="A0AAX0RSC7"/>
<proteinExistence type="predicted"/>
<dbReference type="GO" id="GO:0008081">
    <property type="term" value="F:phosphoric diester hydrolase activity"/>
    <property type="evidence" value="ECO:0007669"/>
    <property type="project" value="InterPro"/>
</dbReference>
<dbReference type="GO" id="GO:0006629">
    <property type="term" value="P:lipid metabolic process"/>
    <property type="evidence" value="ECO:0007669"/>
    <property type="project" value="InterPro"/>
</dbReference>
<dbReference type="PANTHER" id="PTHR46211:SF1">
    <property type="entry name" value="GLYCEROPHOSPHODIESTER PHOSPHODIESTERASE, CYTOPLASMIC"/>
    <property type="match status" value="1"/>
</dbReference>
<feature type="transmembrane region" description="Helical" evidence="1">
    <location>
        <begin position="9"/>
        <end position="27"/>
    </location>
</feature>
<evidence type="ECO:0000259" key="2">
    <source>
        <dbReference type="PROSITE" id="PS51704"/>
    </source>
</evidence>
<dbReference type="SUPFAM" id="SSF51695">
    <property type="entry name" value="PLC-like phosphodiesterases"/>
    <property type="match status" value="1"/>
</dbReference>
<evidence type="ECO:0000313" key="5">
    <source>
        <dbReference type="Proteomes" id="UP000220106"/>
    </source>
</evidence>
<dbReference type="InterPro" id="IPR030395">
    <property type="entry name" value="GP_PDE_dom"/>
</dbReference>
<keyword evidence="6" id="KW-1185">Reference proteome</keyword>
<dbReference type="Pfam" id="PF03009">
    <property type="entry name" value="GDPD"/>
    <property type="match status" value="1"/>
</dbReference>
<protein>
    <submittedName>
        <fullName evidence="4">Glycerophosphodiester phosphodiesterase</fullName>
    </submittedName>
</protein>
<dbReference type="PANTHER" id="PTHR46211">
    <property type="entry name" value="GLYCEROPHOSPHORYL DIESTER PHOSPHODIESTERASE"/>
    <property type="match status" value="1"/>
</dbReference>
<evidence type="ECO:0000313" key="4">
    <source>
        <dbReference type="EMBL" id="PEJ35310.1"/>
    </source>
</evidence>
<keyword evidence="1" id="KW-1133">Transmembrane helix</keyword>
<dbReference type="KEGG" id="pbut:DTO10_19285"/>
<evidence type="ECO:0000313" key="6">
    <source>
        <dbReference type="Proteomes" id="UP000260457"/>
    </source>
</evidence>
<reference evidence="4 5" key="1">
    <citation type="submission" date="2017-09" db="EMBL/GenBank/DDBJ databases">
        <title>Large-scale bioinformatics analysis of Bacillus genomes uncovers conserved roles of natural products in bacterial physiology.</title>
        <authorList>
            <consortium name="Agbiome Team Llc"/>
            <person name="Bleich R.M."/>
            <person name="Kirk G.J."/>
            <person name="Santa Maria K.C."/>
            <person name="Allen S.E."/>
            <person name="Farag S."/>
            <person name="Shank E.A."/>
            <person name="Bowers A."/>
        </authorList>
    </citation>
    <scope>NUCLEOTIDE SEQUENCE [LARGE SCALE GENOMIC DNA]</scope>
    <source>
        <strain evidence="4 5">AFS003229</strain>
    </source>
</reference>
<keyword evidence="1" id="KW-0472">Membrane</keyword>